<dbReference type="AlphaFoldDB" id="A0A6J4RI14"/>
<dbReference type="EMBL" id="CADCVS010000030">
    <property type="protein sequence ID" value="CAA9471617.1"/>
    <property type="molecule type" value="Genomic_DNA"/>
</dbReference>
<name>A0A6J4RI14_9ACTN</name>
<feature type="non-terminal residue" evidence="2">
    <location>
        <position position="30"/>
    </location>
</feature>
<proteinExistence type="predicted"/>
<sequence>GSAGPSPRASRRGSPARRSTWTCRSSSPAS</sequence>
<gene>
    <name evidence="2" type="ORF">AVDCRST_MAG30-151</name>
</gene>
<feature type="non-terminal residue" evidence="2">
    <location>
        <position position="1"/>
    </location>
</feature>
<reference evidence="2" key="1">
    <citation type="submission" date="2020-02" db="EMBL/GenBank/DDBJ databases">
        <authorList>
            <person name="Meier V. D."/>
        </authorList>
    </citation>
    <scope>NUCLEOTIDE SEQUENCE</scope>
    <source>
        <strain evidence="2">AVDCRST_MAG30</strain>
    </source>
</reference>
<protein>
    <submittedName>
        <fullName evidence="2">Uncharacterized protein</fullName>
    </submittedName>
</protein>
<evidence type="ECO:0000256" key="1">
    <source>
        <dbReference type="SAM" id="MobiDB-lite"/>
    </source>
</evidence>
<accession>A0A6J4RI14</accession>
<feature type="region of interest" description="Disordered" evidence="1">
    <location>
        <begin position="1"/>
        <end position="30"/>
    </location>
</feature>
<organism evidence="2">
    <name type="scientific">uncultured Solirubrobacteraceae bacterium</name>
    <dbReference type="NCBI Taxonomy" id="1162706"/>
    <lineage>
        <taxon>Bacteria</taxon>
        <taxon>Bacillati</taxon>
        <taxon>Actinomycetota</taxon>
        <taxon>Thermoleophilia</taxon>
        <taxon>Solirubrobacterales</taxon>
        <taxon>Solirubrobacteraceae</taxon>
        <taxon>environmental samples</taxon>
    </lineage>
</organism>
<feature type="compositionally biased region" description="Polar residues" evidence="1">
    <location>
        <begin position="20"/>
        <end position="30"/>
    </location>
</feature>
<evidence type="ECO:0000313" key="2">
    <source>
        <dbReference type="EMBL" id="CAA9471617.1"/>
    </source>
</evidence>